<dbReference type="EMBL" id="FKLO01000067">
    <property type="protein sequence ID" value="SAM69340.1"/>
    <property type="molecule type" value="Genomic_DNA"/>
</dbReference>
<dbReference type="GO" id="GO:0004070">
    <property type="term" value="F:aspartate carbamoyltransferase activity"/>
    <property type="evidence" value="ECO:0007669"/>
    <property type="project" value="UniProtKB-UniRule"/>
</dbReference>
<accession>A0A1C3H677</accession>
<comment type="similarity">
    <text evidence="2 7">Belongs to the aspartate/ornithine carbamoyltransferase superfamily. ATCase family.</text>
</comment>
<dbReference type="NCBIfam" id="TIGR00670">
    <property type="entry name" value="asp_carb_tr"/>
    <property type="match status" value="1"/>
</dbReference>
<evidence type="ECO:0000256" key="5">
    <source>
        <dbReference type="ARBA" id="ARBA00043884"/>
    </source>
</evidence>
<dbReference type="EC" id="2.1.3.2" evidence="7"/>
<feature type="binding site" evidence="7">
    <location>
        <position position="58"/>
    </location>
    <ligand>
        <name>carbamoyl phosphate</name>
        <dbReference type="ChEBI" id="CHEBI:58228"/>
    </ligand>
</feature>
<dbReference type="PRINTS" id="PR00100">
    <property type="entry name" value="AOTCASE"/>
</dbReference>
<gene>
    <name evidence="7" type="primary">pyrB</name>
    <name evidence="10" type="ORF">CHUV0807_2049</name>
</gene>
<evidence type="ECO:0000256" key="1">
    <source>
        <dbReference type="ARBA" id="ARBA00004852"/>
    </source>
</evidence>
<evidence type="ECO:0000256" key="4">
    <source>
        <dbReference type="ARBA" id="ARBA00022975"/>
    </source>
</evidence>
<dbReference type="AlphaFoldDB" id="A0A1C3H677"/>
<feature type="binding site" evidence="7">
    <location>
        <position position="57"/>
    </location>
    <ligand>
        <name>carbamoyl phosphate</name>
        <dbReference type="ChEBI" id="CHEBI:58228"/>
    </ligand>
</feature>
<evidence type="ECO:0000256" key="6">
    <source>
        <dbReference type="ARBA" id="ARBA00048859"/>
    </source>
</evidence>
<feature type="binding site" evidence="7">
    <location>
        <position position="234"/>
    </location>
    <ligand>
        <name>L-aspartate</name>
        <dbReference type="ChEBI" id="CHEBI:29991"/>
    </ligand>
</feature>
<dbReference type="HAMAP" id="MF_00001">
    <property type="entry name" value="Asp_carb_tr"/>
    <property type="match status" value="1"/>
</dbReference>
<dbReference type="Gene3D" id="3.40.50.1370">
    <property type="entry name" value="Aspartate/ornithine carbamoyltransferase"/>
    <property type="match status" value="2"/>
</dbReference>
<dbReference type="GO" id="GO:0006520">
    <property type="term" value="P:amino acid metabolic process"/>
    <property type="evidence" value="ECO:0007669"/>
    <property type="project" value="InterPro"/>
</dbReference>
<comment type="function">
    <text evidence="5 7">Catalyzes the condensation of carbamoyl phosphate and aspartate to form carbamoyl aspartate and inorganic phosphate, the committed step in the de novo pyrimidine nucleotide biosynthesis pathway.</text>
</comment>
<keyword evidence="4 7" id="KW-0665">Pyrimidine biosynthesis</keyword>
<feature type="binding site" evidence="7">
    <location>
        <position position="107"/>
    </location>
    <ligand>
        <name>carbamoyl phosphate</name>
        <dbReference type="ChEBI" id="CHEBI:58228"/>
    </ligand>
</feature>
<comment type="catalytic activity">
    <reaction evidence="6 7">
        <text>carbamoyl phosphate + L-aspartate = N-carbamoyl-L-aspartate + phosphate + H(+)</text>
        <dbReference type="Rhea" id="RHEA:20013"/>
        <dbReference type="ChEBI" id="CHEBI:15378"/>
        <dbReference type="ChEBI" id="CHEBI:29991"/>
        <dbReference type="ChEBI" id="CHEBI:32814"/>
        <dbReference type="ChEBI" id="CHEBI:43474"/>
        <dbReference type="ChEBI" id="CHEBI:58228"/>
        <dbReference type="EC" id="2.1.3.2"/>
    </reaction>
</comment>
<dbReference type="PROSITE" id="PS00097">
    <property type="entry name" value="CARBAMOYLTRANSFERASE"/>
    <property type="match status" value="1"/>
</dbReference>
<dbReference type="Proteomes" id="UP000190837">
    <property type="component" value="Unassembled WGS sequence"/>
</dbReference>
<reference evidence="11" key="1">
    <citation type="submission" date="2016-04" db="EMBL/GenBank/DDBJ databases">
        <authorList>
            <person name="Tagini F."/>
        </authorList>
    </citation>
    <scope>NUCLEOTIDE SEQUENCE [LARGE SCALE GENOMIC DNA]</scope>
    <source>
        <strain evidence="11">CHUV0807</strain>
    </source>
</reference>
<dbReference type="PRINTS" id="PR00101">
    <property type="entry name" value="ATCASE"/>
</dbReference>
<feature type="domain" description="Aspartate/ornithine carbamoyltransferase carbamoyl-P binding" evidence="9">
    <location>
        <begin position="6"/>
        <end position="147"/>
    </location>
</feature>
<proteinExistence type="inferred from homology"/>
<dbReference type="NCBIfam" id="NF002032">
    <property type="entry name" value="PRK00856.1"/>
    <property type="match status" value="1"/>
</dbReference>
<dbReference type="UniPathway" id="UPA00070">
    <property type="reaction ID" value="UER00116"/>
</dbReference>
<dbReference type="InterPro" id="IPR006132">
    <property type="entry name" value="Asp/Orn_carbamoyltranf_P-bd"/>
</dbReference>
<feature type="binding site" evidence="7">
    <location>
        <position position="138"/>
    </location>
    <ligand>
        <name>carbamoyl phosphate</name>
        <dbReference type="ChEBI" id="CHEBI:58228"/>
    </ligand>
</feature>
<dbReference type="SUPFAM" id="SSF53671">
    <property type="entry name" value="Aspartate/ornithine carbamoyltransferase"/>
    <property type="match status" value="1"/>
</dbReference>
<feature type="binding site" evidence="7">
    <location>
        <position position="172"/>
    </location>
    <ligand>
        <name>L-aspartate</name>
        <dbReference type="ChEBI" id="CHEBI:29991"/>
    </ligand>
</feature>
<dbReference type="GO" id="GO:0006207">
    <property type="term" value="P:'de novo' pyrimidine nucleobase biosynthetic process"/>
    <property type="evidence" value="ECO:0007669"/>
    <property type="project" value="InterPro"/>
</dbReference>
<dbReference type="GO" id="GO:0016597">
    <property type="term" value="F:amino acid binding"/>
    <property type="evidence" value="ECO:0007669"/>
    <property type="project" value="InterPro"/>
</dbReference>
<dbReference type="GO" id="GO:0044205">
    <property type="term" value="P:'de novo' UMP biosynthetic process"/>
    <property type="evidence" value="ECO:0007669"/>
    <property type="project" value="UniProtKB-UniRule"/>
</dbReference>
<dbReference type="RefSeq" id="WP_079541690.1">
    <property type="nucleotide sequence ID" value="NZ_CALFOW010000201.1"/>
</dbReference>
<evidence type="ECO:0000256" key="3">
    <source>
        <dbReference type="ARBA" id="ARBA00022679"/>
    </source>
</evidence>
<protein>
    <recommendedName>
        <fullName evidence="7">Aspartate carbamoyltransferase</fullName>
        <ecNumber evidence="7">2.1.3.2</ecNumber>
    </recommendedName>
    <alternativeName>
        <fullName evidence="7">Aspartate transcarbamylase</fullName>
        <shortName evidence="7">ATCase</shortName>
    </alternativeName>
</protein>
<evidence type="ECO:0000313" key="11">
    <source>
        <dbReference type="Proteomes" id="UP000190837"/>
    </source>
</evidence>
<dbReference type="InterPro" id="IPR006131">
    <property type="entry name" value="Asp_carbamoyltransf_Asp/Orn-bd"/>
</dbReference>
<feature type="binding site" evidence="7">
    <location>
        <position position="135"/>
    </location>
    <ligand>
        <name>carbamoyl phosphate</name>
        <dbReference type="ChEBI" id="CHEBI:58228"/>
    </ligand>
</feature>
<evidence type="ECO:0000313" key="10">
    <source>
        <dbReference type="EMBL" id="SAM69340.1"/>
    </source>
</evidence>
<dbReference type="InterPro" id="IPR036901">
    <property type="entry name" value="Asp/Orn_carbamoylTrfase_sf"/>
</dbReference>
<comment type="subunit">
    <text evidence="7">Heterododecamer (2C3:3R2) of six catalytic PyrB chains organized as two trimers (C3), and six regulatory PyrI chains organized as three dimers (R2).</text>
</comment>
<name>A0A1C3H677_9GAMM</name>
<dbReference type="GO" id="GO:0005829">
    <property type="term" value="C:cytosol"/>
    <property type="evidence" value="ECO:0007669"/>
    <property type="project" value="TreeGrafter"/>
</dbReference>
<feature type="domain" description="Aspartate/ornithine carbamoyltransferase Asp/Orn-binding" evidence="8">
    <location>
        <begin position="158"/>
        <end position="314"/>
    </location>
</feature>
<dbReference type="PANTHER" id="PTHR45753">
    <property type="entry name" value="ORNITHINE CARBAMOYLTRANSFERASE, MITOCHONDRIAL"/>
    <property type="match status" value="1"/>
</dbReference>
<sequence>MSLAGRHILSIDQFNRSELERILEVAHTLEPVARRQYRCDALDGAVMANLFFEASTRTRISFHTAFSRLGGRVCDTTGFTFSSLSKGESLEDTARVISGYADAIVMRHPETGSVAQFAKGIRVPVINAGDGTGEHPSQALLDYYTIDSEFRRLGKSIDGMTIALVGDLKHGRTIHSLCRLLRLFRNITFHFIAPPALAAPQELLDSLKAAGHHVREFASISSGLPGADVIYATRIQRERIEGGEEMEGYSEDYRINRVAIENHAEKDVVIMHPLPRDGRPGAFDLATDLDDLPNLAIFRQADNGVTMRMAIFAMVLDVHENIDRHFHKRHGYRPRRYSDHDADFYQLD</sequence>
<evidence type="ECO:0000256" key="2">
    <source>
        <dbReference type="ARBA" id="ARBA00008896"/>
    </source>
</evidence>
<evidence type="ECO:0000259" key="9">
    <source>
        <dbReference type="Pfam" id="PF02729"/>
    </source>
</evidence>
<feature type="binding site" evidence="7">
    <location>
        <position position="274"/>
    </location>
    <ligand>
        <name>carbamoyl phosphate</name>
        <dbReference type="ChEBI" id="CHEBI:58228"/>
    </ligand>
</feature>
<dbReference type="Pfam" id="PF02729">
    <property type="entry name" value="OTCace_N"/>
    <property type="match status" value="1"/>
</dbReference>
<feature type="binding site" evidence="7">
    <location>
        <position position="275"/>
    </location>
    <ligand>
        <name>carbamoyl phosphate</name>
        <dbReference type="ChEBI" id="CHEBI:58228"/>
    </ligand>
</feature>
<feature type="binding site" evidence="7">
    <location>
        <position position="86"/>
    </location>
    <ligand>
        <name>L-aspartate</name>
        <dbReference type="ChEBI" id="CHEBI:29991"/>
    </ligand>
</feature>
<evidence type="ECO:0000256" key="7">
    <source>
        <dbReference type="HAMAP-Rule" id="MF_00001"/>
    </source>
</evidence>
<evidence type="ECO:0000259" key="8">
    <source>
        <dbReference type="Pfam" id="PF00185"/>
    </source>
</evidence>
<dbReference type="PANTHER" id="PTHR45753:SF6">
    <property type="entry name" value="ASPARTATE CARBAMOYLTRANSFERASE"/>
    <property type="match status" value="1"/>
</dbReference>
<dbReference type="InterPro" id="IPR002082">
    <property type="entry name" value="Asp_carbamoyltransf"/>
</dbReference>
<dbReference type="InterPro" id="IPR006130">
    <property type="entry name" value="Asp/Orn_carbamoylTrfase"/>
</dbReference>
<organism evidence="10 11">
    <name type="scientific">Cardiobacterium hominis</name>
    <dbReference type="NCBI Taxonomy" id="2718"/>
    <lineage>
        <taxon>Bacteria</taxon>
        <taxon>Pseudomonadati</taxon>
        <taxon>Pseudomonadota</taxon>
        <taxon>Gammaproteobacteria</taxon>
        <taxon>Cardiobacteriales</taxon>
        <taxon>Cardiobacteriaceae</taxon>
        <taxon>Cardiobacterium</taxon>
    </lineage>
</organism>
<comment type="pathway">
    <text evidence="1 7">Pyrimidine metabolism; UMP biosynthesis via de novo pathway; (S)-dihydroorotate from bicarbonate: step 2/3.</text>
</comment>
<keyword evidence="3 7" id="KW-0808">Transferase</keyword>
<dbReference type="Pfam" id="PF00185">
    <property type="entry name" value="OTCace"/>
    <property type="match status" value="1"/>
</dbReference>